<evidence type="ECO:0000259" key="2">
    <source>
        <dbReference type="PROSITE" id="PS51903"/>
    </source>
</evidence>
<dbReference type="GO" id="GO:0005524">
    <property type="term" value="F:ATP binding"/>
    <property type="evidence" value="ECO:0007669"/>
    <property type="project" value="UniProtKB-KW"/>
</dbReference>
<protein>
    <submittedName>
        <fullName evidence="3">ATP-dependent Clp protease ATP-binding subunit ClpA</fullName>
    </submittedName>
</protein>
<accession>A0ABS4W355</accession>
<keyword evidence="3" id="KW-0547">Nucleotide-binding</keyword>
<proteinExistence type="predicted"/>
<dbReference type="SUPFAM" id="SSF81923">
    <property type="entry name" value="Double Clp-N motif"/>
    <property type="match status" value="2"/>
</dbReference>
<evidence type="ECO:0000256" key="1">
    <source>
        <dbReference type="PROSITE-ProRule" id="PRU01251"/>
    </source>
</evidence>
<dbReference type="GO" id="GO:0006508">
    <property type="term" value="P:proteolysis"/>
    <property type="evidence" value="ECO:0007669"/>
    <property type="project" value="UniProtKB-KW"/>
</dbReference>
<name>A0ABS4W355_9PSEU</name>
<reference evidence="3 4" key="1">
    <citation type="submission" date="2021-03" db="EMBL/GenBank/DDBJ databases">
        <title>Sequencing the genomes of 1000 actinobacteria strains.</title>
        <authorList>
            <person name="Klenk H.-P."/>
        </authorList>
    </citation>
    <scope>NUCLEOTIDE SEQUENCE [LARGE SCALE GENOMIC DNA]</scope>
    <source>
        <strain evidence="3 4">DSM 45256</strain>
    </source>
</reference>
<keyword evidence="3" id="KW-0378">Hydrolase</keyword>
<dbReference type="PROSITE" id="PS51903">
    <property type="entry name" value="CLP_R"/>
    <property type="match status" value="1"/>
</dbReference>
<keyword evidence="3" id="KW-0645">Protease</keyword>
<comment type="caution">
    <text evidence="3">The sequence shown here is derived from an EMBL/GenBank/DDBJ whole genome shotgun (WGS) entry which is preliminary data.</text>
</comment>
<dbReference type="GO" id="GO:0008233">
    <property type="term" value="F:peptidase activity"/>
    <property type="evidence" value="ECO:0007669"/>
    <property type="project" value="UniProtKB-KW"/>
</dbReference>
<gene>
    <name evidence="3" type="ORF">JOF36_005800</name>
</gene>
<dbReference type="EMBL" id="JAGINU010000001">
    <property type="protein sequence ID" value="MBP2370104.1"/>
    <property type="molecule type" value="Genomic_DNA"/>
</dbReference>
<evidence type="ECO:0000313" key="4">
    <source>
        <dbReference type="Proteomes" id="UP001519295"/>
    </source>
</evidence>
<keyword evidence="3" id="KW-0067">ATP-binding</keyword>
<sequence>MFEKFTEPARRAVVLAQEQARERRSGRIGPEHLLVALLRLPGTPGEELLREAGVGADEVEGGLAAAGPHDAAALATLGIDLDEVRRSAEESFGEGALERAGGRRGHWFPGHIPFEKTSKKALELALREAVRLGDRHIGTEHVLLGLLHPEHAASRVLGEHGVTLAGMRRAVAERPGRRAG</sequence>
<dbReference type="Gene3D" id="1.10.1780.10">
    <property type="entry name" value="Clp, N-terminal domain"/>
    <property type="match status" value="2"/>
</dbReference>
<evidence type="ECO:0000313" key="3">
    <source>
        <dbReference type="EMBL" id="MBP2370104.1"/>
    </source>
</evidence>
<dbReference type="InterPro" id="IPR004176">
    <property type="entry name" value="Clp_R_N"/>
</dbReference>
<keyword evidence="1" id="KW-0677">Repeat</keyword>
<dbReference type="Pfam" id="PF02861">
    <property type="entry name" value="Clp_N"/>
    <property type="match status" value="2"/>
</dbReference>
<dbReference type="InterPro" id="IPR036628">
    <property type="entry name" value="Clp_N_dom_sf"/>
</dbReference>
<keyword evidence="4" id="KW-1185">Reference proteome</keyword>
<dbReference type="RefSeq" id="WP_210033110.1">
    <property type="nucleotide sequence ID" value="NZ_JAGINU010000001.1"/>
</dbReference>
<dbReference type="Proteomes" id="UP001519295">
    <property type="component" value="Unassembled WGS sequence"/>
</dbReference>
<organism evidence="3 4">
    <name type="scientific">Pseudonocardia parietis</name>
    <dbReference type="NCBI Taxonomy" id="570936"/>
    <lineage>
        <taxon>Bacteria</taxon>
        <taxon>Bacillati</taxon>
        <taxon>Actinomycetota</taxon>
        <taxon>Actinomycetes</taxon>
        <taxon>Pseudonocardiales</taxon>
        <taxon>Pseudonocardiaceae</taxon>
        <taxon>Pseudonocardia</taxon>
    </lineage>
</organism>
<feature type="domain" description="Clp R" evidence="2">
    <location>
        <begin position="2"/>
        <end position="180"/>
    </location>
</feature>